<evidence type="ECO:0000256" key="5">
    <source>
        <dbReference type="ARBA" id="ARBA00022801"/>
    </source>
</evidence>
<evidence type="ECO:0000256" key="10">
    <source>
        <dbReference type="ARBA" id="ARBA00023295"/>
    </source>
</evidence>
<evidence type="ECO:0000256" key="19">
    <source>
        <dbReference type="SAM" id="MobiDB-lite"/>
    </source>
</evidence>
<gene>
    <name evidence="22" type="primary">LOC116952930</name>
</gene>
<evidence type="ECO:0000256" key="17">
    <source>
        <dbReference type="PIRSR" id="PIRSR601382-3"/>
    </source>
</evidence>
<evidence type="ECO:0000256" key="16">
    <source>
        <dbReference type="PIRSR" id="PIRSR601382-2"/>
    </source>
</evidence>
<feature type="compositionally biased region" description="Gly residues" evidence="19">
    <location>
        <begin position="205"/>
        <end position="214"/>
    </location>
</feature>
<dbReference type="GO" id="GO:0005509">
    <property type="term" value="F:calcium ion binding"/>
    <property type="evidence" value="ECO:0007669"/>
    <property type="project" value="InterPro"/>
</dbReference>
<evidence type="ECO:0000256" key="1">
    <source>
        <dbReference type="ARBA" id="ARBA00001913"/>
    </source>
</evidence>
<keyword evidence="10 18" id="KW-0326">Glycosidase</keyword>
<feature type="transmembrane region" description="Helical" evidence="20">
    <location>
        <begin position="54"/>
        <end position="74"/>
    </location>
</feature>
<dbReference type="KEGG" id="pmrn:116952930"/>
<evidence type="ECO:0000256" key="4">
    <source>
        <dbReference type="ARBA" id="ARBA00022692"/>
    </source>
</evidence>
<dbReference type="PANTHER" id="PTHR11742:SF6">
    <property type="entry name" value="MANNOSYL-OLIGOSACCHARIDE ALPHA-1,2-MANNOSIDASE IA-RELATED"/>
    <property type="match status" value="1"/>
</dbReference>
<evidence type="ECO:0000313" key="21">
    <source>
        <dbReference type="Proteomes" id="UP001318040"/>
    </source>
</evidence>
<evidence type="ECO:0000256" key="9">
    <source>
        <dbReference type="ARBA" id="ARBA00023157"/>
    </source>
</evidence>
<keyword evidence="7" id="KW-0735">Signal-anchor</keyword>
<feature type="active site" description="Proton donor" evidence="15">
    <location>
        <position position="750"/>
    </location>
</feature>
<dbReference type="InterPro" id="IPR050749">
    <property type="entry name" value="Glycosyl_Hydrolase_47"/>
</dbReference>
<feature type="active site" evidence="15">
    <location>
        <position position="775"/>
    </location>
</feature>
<reference evidence="22" key="1">
    <citation type="submission" date="2025-08" db="UniProtKB">
        <authorList>
            <consortium name="RefSeq"/>
        </authorList>
    </citation>
    <scope>IDENTIFICATION</scope>
    <source>
        <tissue evidence="22">Sperm</tissue>
    </source>
</reference>
<feature type="region of interest" description="Disordered" evidence="19">
    <location>
        <begin position="16"/>
        <end position="45"/>
    </location>
</feature>
<evidence type="ECO:0000313" key="22">
    <source>
        <dbReference type="RefSeq" id="XP_032828560.1"/>
    </source>
</evidence>
<dbReference type="Pfam" id="PF01532">
    <property type="entry name" value="Glyco_hydro_47"/>
    <property type="match status" value="1"/>
</dbReference>
<keyword evidence="5 18" id="KW-0378">Hydrolase</keyword>
<feature type="compositionally biased region" description="Basic and acidic residues" evidence="19">
    <location>
        <begin position="215"/>
        <end position="235"/>
    </location>
</feature>
<dbReference type="InterPro" id="IPR012341">
    <property type="entry name" value="6hp_glycosidase-like_sf"/>
</dbReference>
<dbReference type="EC" id="3.2.1.-" evidence="18"/>
<organism evidence="21 22">
    <name type="scientific">Petromyzon marinus</name>
    <name type="common">Sea lamprey</name>
    <dbReference type="NCBI Taxonomy" id="7757"/>
    <lineage>
        <taxon>Eukaryota</taxon>
        <taxon>Metazoa</taxon>
        <taxon>Chordata</taxon>
        <taxon>Craniata</taxon>
        <taxon>Vertebrata</taxon>
        <taxon>Cyclostomata</taxon>
        <taxon>Hyperoartia</taxon>
        <taxon>Petromyzontiformes</taxon>
        <taxon>Petromyzontidae</taxon>
        <taxon>Petromyzon</taxon>
    </lineage>
</organism>
<feature type="active site" description="Proton donor" evidence="15">
    <location>
        <position position="500"/>
    </location>
</feature>
<dbReference type="AlphaFoldDB" id="A0AAJ7XBT1"/>
<evidence type="ECO:0000256" key="18">
    <source>
        <dbReference type="RuleBase" id="RU361193"/>
    </source>
</evidence>
<dbReference type="GO" id="GO:0005975">
    <property type="term" value="P:carbohydrate metabolic process"/>
    <property type="evidence" value="ECO:0007669"/>
    <property type="project" value="InterPro"/>
</dbReference>
<evidence type="ECO:0000256" key="20">
    <source>
        <dbReference type="SAM" id="Phobius"/>
    </source>
</evidence>
<dbReference type="SUPFAM" id="SSF48225">
    <property type="entry name" value="Seven-hairpin glycosidases"/>
    <property type="match status" value="1"/>
</dbReference>
<keyword evidence="20" id="KW-1133">Transmembrane helix</keyword>
<dbReference type="GO" id="GO:0070062">
    <property type="term" value="C:extracellular exosome"/>
    <property type="evidence" value="ECO:0007669"/>
    <property type="project" value="TreeGrafter"/>
</dbReference>
<comment type="catalytic activity">
    <reaction evidence="12">
        <text>N(4)-(alpha-D-Man-(1-&gt;2)-alpha-D-Man-(1-&gt;2)-alpha-D-Man-(1-&gt;3)-[alpha-D-Man-(1-&gt;2)-alpha-D-Man-(1-&gt;3)-[alpha-D-Man-(1-&gt;2)-alpha-D-Man-(1-&gt;6)]-alpha-D-Man-(1-&gt;6)]-beta-D-Man-(1-&gt;4)-beta-D-GlcNAc-(1-&gt;4)-beta-D-GlcNAc)-L-asparaginyl-[protein] (N-glucan mannose isomer 9A1,2,3B1,2,3) + 4 H2O = N(4)-(alpha-D-Man-(1-&gt;3)-[alpha-D-Man-(1-&gt;3)-[alpha-D-Man-(1-&gt;6)]-alpha-D-Man-(1-&gt;6)]-beta-D-Man-(1-&gt;4)-beta-D-GlcNAc-(1-&gt;4)-beta-D-GlcNAc)-L-asparaginyl-[protein] (N-glucan mannose isomer 5A1,2) + 4 beta-D-mannose</text>
        <dbReference type="Rhea" id="RHEA:56008"/>
        <dbReference type="Rhea" id="RHEA-COMP:14356"/>
        <dbReference type="Rhea" id="RHEA-COMP:14367"/>
        <dbReference type="ChEBI" id="CHEBI:15377"/>
        <dbReference type="ChEBI" id="CHEBI:28563"/>
        <dbReference type="ChEBI" id="CHEBI:59087"/>
        <dbReference type="ChEBI" id="CHEBI:139493"/>
        <dbReference type="EC" id="3.2.1.113"/>
    </reaction>
</comment>
<protein>
    <recommendedName>
        <fullName evidence="18">alpha-1,2-Mannosidase</fullName>
        <ecNumber evidence="18">3.2.1.-</ecNumber>
    </recommendedName>
</protein>
<keyword evidence="8 20" id="KW-0472">Membrane</keyword>
<dbReference type="FunFam" id="1.50.10.10:FF:000002">
    <property type="entry name" value="alpha-1,2-Mannosidase"/>
    <property type="match status" value="1"/>
</dbReference>
<evidence type="ECO:0000256" key="2">
    <source>
        <dbReference type="ARBA" id="ARBA00004922"/>
    </source>
</evidence>
<evidence type="ECO:0000256" key="14">
    <source>
        <dbReference type="ARBA" id="ARBA00060399"/>
    </source>
</evidence>
<dbReference type="InterPro" id="IPR001382">
    <property type="entry name" value="Glyco_hydro_47"/>
</dbReference>
<proteinExistence type="inferred from homology"/>
<evidence type="ECO:0000256" key="7">
    <source>
        <dbReference type="ARBA" id="ARBA00022968"/>
    </source>
</evidence>
<keyword evidence="6 16" id="KW-0106">Calcium</keyword>
<comment type="catalytic activity">
    <reaction evidence="11">
        <text>N(4)-(alpha-D-Man-(1-&gt;2)-alpha-D-Man-(1-&gt;2)-alpha-D-Man-(1-&gt;3)-[alpha-D-Man-(1-&gt;3)-[alpha-D-Man-(1-&gt;2)-alpha-D-Man-(1-&gt;6)]-alpha-D-Man-(1-&gt;6)]-beta-D-Man-(1-&gt;4)-beta-D-GlcNAc-(1-&gt;4)-beta-D-GlcNAc)-L-asparaginyl-[protein] (N-glucan mannose isomer 8A1,2,3B1,3) + 3 H2O = N(4)-(alpha-D-Man-(1-&gt;3)-[alpha-D-Man-(1-&gt;3)-[alpha-D-Man-(1-&gt;6)]-alpha-D-Man-(1-&gt;6)]-beta-D-Man-(1-&gt;4)-beta-D-GlcNAc-(1-&gt;4)-beta-D-GlcNAc)-L-asparaginyl-[protein] (N-glucan mannose isomer 5A1,2) + 3 beta-D-mannose</text>
        <dbReference type="Rhea" id="RHEA:56028"/>
        <dbReference type="Rhea" id="RHEA-COMP:14358"/>
        <dbReference type="Rhea" id="RHEA-COMP:14367"/>
        <dbReference type="ChEBI" id="CHEBI:15377"/>
        <dbReference type="ChEBI" id="CHEBI:28563"/>
        <dbReference type="ChEBI" id="CHEBI:59087"/>
        <dbReference type="ChEBI" id="CHEBI:60628"/>
        <dbReference type="EC" id="3.2.1.113"/>
    </reaction>
</comment>
<comment type="subcellular location">
    <subcellularLocation>
        <location evidence="14">Endomembrane system</location>
        <topology evidence="14">Single-pass type II membrane protein</topology>
    </subcellularLocation>
</comment>
<feature type="active site" evidence="15">
    <location>
        <position position="633"/>
    </location>
</feature>
<keyword evidence="9 17" id="KW-1015">Disulfide bond</keyword>
<comment type="function">
    <text evidence="13">Involved in the maturation of Asn-linked oligosaccharides. Progressively trim alpha-1,2-linked mannose residues from Man(9)GlcNAc(2) to produce Man(5)GlcNAc(2).</text>
</comment>
<comment type="pathway">
    <text evidence="2">Protein modification; protein glycosylation.</text>
</comment>
<dbReference type="RefSeq" id="XP_032828560.1">
    <property type="nucleotide sequence ID" value="XM_032972669.1"/>
</dbReference>
<dbReference type="PANTHER" id="PTHR11742">
    <property type="entry name" value="MANNOSYL-OLIGOSACCHARIDE ALPHA-1,2-MANNOSIDASE-RELATED"/>
    <property type="match status" value="1"/>
</dbReference>
<dbReference type="InterPro" id="IPR036026">
    <property type="entry name" value="Seven-hairpin_glycosidases"/>
</dbReference>
<name>A0AAJ7XBT1_PETMA</name>
<evidence type="ECO:0000256" key="3">
    <source>
        <dbReference type="ARBA" id="ARBA00007658"/>
    </source>
</evidence>
<accession>A0AAJ7XBT1</accession>
<feature type="disulfide bond" evidence="17">
    <location>
        <begin position="696"/>
        <end position="736"/>
    </location>
</feature>
<evidence type="ECO:0000256" key="12">
    <source>
        <dbReference type="ARBA" id="ARBA00048605"/>
    </source>
</evidence>
<feature type="binding site" evidence="16">
    <location>
        <position position="861"/>
    </location>
    <ligand>
        <name>Ca(2+)</name>
        <dbReference type="ChEBI" id="CHEBI:29108"/>
    </ligand>
</feature>
<evidence type="ECO:0000256" key="6">
    <source>
        <dbReference type="ARBA" id="ARBA00022837"/>
    </source>
</evidence>
<comment type="similarity">
    <text evidence="3 18">Belongs to the glycosyl hydrolase 47 family.</text>
</comment>
<dbReference type="GO" id="GO:0000139">
    <property type="term" value="C:Golgi membrane"/>
    <property type="evidence" value="ECO:0007669"/>
    <property type="project" value="TreeGrafter"/>
</dbReference>
<keyword evidence="4 20" id="KW-0812">Transmembrane</keyword>
<dbReference type="GO" id="GO:0005783">
    <property type="term" value="C:endoplasmic reticulum"/>
    <property type="evidence" value="ECO:0007669"/>
    <property type="project" value="TreeGrafter"/>
</dbReference>
<feature type="region of interest" description="Disordered" evidence="19">
    <location>
        <begin position="205"/>
        <end position="316"/>
    </location>
</feature>
<feature type="compositionally biased region" description="Gly residues" evidence="19">
    <location>
        <begin position="288"/>
        <end position="303"/>
    </location>
</feature>
<dbReference type="Proteomes" id="UP001318040">
    <property type="component" value="Chromosome 49"/>
</dbReference>
<evidence type="ECO:0000256" key="11">
    <source>
        <dbReference type="ARBA" id="ARBA00047669"/>
    </source>
</evidence>
<dbReference type="Gene3D" id="1.50.10.10">
    <property type="match status" value="1"/>
</dbReference>
<keyword evidence="16" id="KW-0479">Metal-binding</keyword>
<feature type="compositionally biased region" description="Basic and acidic residues" evidence="19">
    <location>
        <begin position="111"/>
        <end position="125"/>
    </location>
</feature>
<feature type="region of interest" description="Disordered" evidence="19">
    <location>
        <begin position="93"/>
        <end position="125"/>
    </location>
</feature>
<dbReference type="PRINTS" id="PR00747">
    <property type="entry name" value="GLYHDRLASE47"/>
</dbReference>
<sequence>MSTPLLPLFNVGQISASGGRRGASSSSSSAASGSPSHHHQQQQQLHHLKLSEKFALLLVLSAFVTLCFGAIFFLPDSGRALRRLQAQGLQDALVPRAGGGGGGHRQQRQQQKREDASLHESERDHEHALLEARSALTPHPGDGGASGGGGGIGGVSGGGVINGARGGGVGDVAVSGGGGGTLDGDGGGLVRRDDEFGGAERVVVVGGGGVGAPDGEGRDDLPAHDRDTVVERGVDDGGTDESGGAADGNVFGGVRPPLGGGGASDVDGGALGTQSGVAGESAPDPTNGAGGDVGVNSGGAGGAGDEDGAGDVAVRDGIGGRGGMGGGGGIGGVAVRDGISGRGGTGGVAVGDHLNGAPSDNTELRALIRTEKAKIVAELEKEQREKRERLPSFPWVEPVGATGGEPSGEDVREKRDKIREMMKFAWGNYKTYAWGANELQPLSKSPHATSIFGSARMGATIVDALDTLYIMGLHEEFMDGARWVSKHLDFNVNTEVSVFEVNIRFVGGLISAYYLSGLEFFRTKAVELGERLLPAFNTPTGIPWAMVNLKTGVGRNWGWASGGCSILSEFGTLHLEFEHLSQLSGNPVFREKVVKIRNALDKMTKPNGLYPNYLHPNSGNWGQHHVSVGGLGDSFYEYLIKAWLMSDRTDTQARRLYDDAMQAIEAHLLRRSEGGLTFFGEWRSGYLERKMGHLACFTGGMFALGADGASSPQAGAQGAEATGGHLALAAEIAHTCHESYNRAALKLGPETFRFEGGADAVATRQSEKYYILRPEVVETYFYLWRFTRDPKYRAWGWEAVQALEKYCRVEGGFSGIRDVYSSSPAHDDVQQSFFLAETLKYLYLLFSDDSLLPLERWVFNTEAHPLPVLRANGTGSQ</sequence>
<comment type="cofactor">
    <cofactor evidence="1 16">
        <name>Ca(2+)</name>
        <dbReference type="ChEBI" id="CHEBI:29108"/>
    </cofactor>
</comment>
<dbReference type="GO" id="GO:0004571">
    <property type="term" value="F:mannosyl-oligosaccharide 1,2-alpha-mannosidase activity"/>
    <property type="evidence" value="ECO:0007669"/>
    <property type="project" value="UniProtKB-EC"/>
</dbReference>
<evidence type="ECO:0000256" key="15">
    <source>
        <dbReference type="PIRSR" id="PIRSR601382-1"/>
    </source>
</evidence>
<keyword evidence="21" id="KW-1185">Reference proteome</keyword>
<evidence type="ECO:0000256" key="8">
    <source>
        <dbReference type="ARBA" id="ARBA00023136"/>
    </source>
</evidence>
<evidence type="ECO:0000256" key="13">
    <source>
        <dbReference type="ARBA" id="ARBA00054774"/>
    </source>
</evidence>
<feature type="compositionally biased region" description="Low complexity" evidence="19">
    <location>
        <begin position="16"/>
        <end position="34"/>
    </location>
</feature>